<dbReference type="GO" id="GO:0043023">
    <property type="term" value="F:ribosomal large subunit binding"/>
    <property type="evidence" value="ECO:0007669"/>
    <property type="project" value="TreeGrafter"/>
</dbReference>
<dbReference type="GO" id="GO:0017148">
    <property type="term" value="P:negative regulation of translation"/>
    <property type="evidence" value="ECO:0007669"/>
    <property type="project" value="TreeGrafter"/>
</dbReference>
<sequence>MIARPRTSALVPAGRSDFLRRSDLGRAVHISSTKTLAVADAEASSSNQDFEDEDDSRQLAIALAIEADQVKGKDILVLNVMPQIYWSRYFVLVSVLSRPQKDAVMARMKDLALEKFNRPWEKSPMSQSGAWAVMDLGDVVVHVFTPDEREYYDLETVYQECEQVELPFEGERFLGADEW</sequence>
<evidence type="ECO:0000256" key="1">
    <source>
        <dbReference type="ARBA" id="ARBA00010574"/>
    </source>
</evidence>
<evidence type="ECO:0000313" key="3">
    <source>
        <dbReference type="Proteomes" id="UP001190700"/>
    </source>
</evidence>
<dbReference type="PANTHER" id="PTHR21043:SF2">
    <property type="entry name" value="PROTEIN IOJAP, CHLOROPLASTIC"/>
    <property type="match status" value="1"/>
</dbReference>
<dbReference type="AlphaFoldDB" id="A0AAE0FFY5"/>
<gene>
    <name evidence="2" type="ORF">CYMTET_32341</name>
</gene>
<keyword evidence="3" id="KW-1185">Reference proteome</keyword>
<dbReference type="HAMAP" id="MF_01477">
    <property type="entry name" value="Iojap_RsfS"/>
    <property type="match status" value="1"/>
</dbReference>
<organism evidence="2 3">
    <name type="scientific">Cymbomonas tetramitiformis</name>
    <dbReference type="NCBI Taxonomy" id="36881"/>
    <lineage>
        <taxon>Eukaryota</taxon>
        <taxon>Viridiplantae</taxon>
        <taxon>Chlorophyta</taxon>
        <taxon>Pyramimonadophyceae</taxon>
        <taxon>Pyramimonadales</taxon>
        <taxon>Pyramimonadaceae</taxon>
        <taxon>Cymbomonas</taxon>
    </lineage>
</organism>
<name>A0AAE0FFY5_9CHLO</name>
<proteinExistence type="inferred from homology"/>
<dbReference type="Proteomes" id="UP001190700">
    <property type="component" value="Unassembled WGS sequence"/>
</dbReference>
<dbReference type="Pfam" id="PF02410">
    <property type="entry name" value="RsfS"/>
    <property type="match status" value="1"/>
</dbReference>
<dbReference type="InterPro" id="IPR043519">
    <property type="entry name" value="NT_sf"/>
</dbReference>
<dbReference type="SUPFAM" id="SSF81301">
    <property type="entry name" value="Nucleotidyltransferase"/>
    <property type="match status" value="1"/>
</dbReference>
<dbReference type="PANTHER" id="PTHR21043">
    <property type="entry name" value="IOJAP SUPERFAMILY ORTHOLOG"/>
    <property type="match status" value="1"/>
</dbReference>
<dbReference type="EMBL" id="LGRX02019399">
    <property type="protein sequence ID" value="KAK3258621.1"/>
    <property type="molecule type" value="Genomic_DNA"/>
</dbReference>
<dbReference type="InterPro" id="IPR004394">
    <property type="entry name" value="Iojap/RsfS/C7orf30"/>
</dbReference>
<evidence type="ECO:0000313" key="2">
    <source>
        <dbReference type="EMBL" id="KAK3258621.1"/>
    </source>
</evidence>
<dbReference type="NCBIfam" id="TIGR00090">
    <property type="entry name" value="rsfS_iojap_ybeB"/>
    <property type="match status" value="1"/>
</dbReference>
<reference evidence="2 3" key="1">
    <citation type="journal article" date="2015" name="Genome Biol. Evol.">
        <title>Comparative Genomics of a Bacterivorous Green Alga Reveals Evolutionary Causalities and Consequences of Phago-Mixotrophic Mode of Nutrition.</title>
        <authorList>
            <person name="Burns J.A."/>
            <person name="Paasch A."/>
            <person name="Narechania A."/>
            <person name="Kim E."/>
        </authorList>
    </citation>
    <scope>NUCLEOTIDE SEQUENCE [LARGE SCALE GENOMIC DNA]</scope>
    <source>
        <strain evidence="2 3">PLY_AMNH</strain>
    </source>
</reference>
<comment type="caution">
    <text evidence="2">The sequence shown here is derived from an EMBL/GenBank/DDBJ whole genome shotgun (WGS) entry which is preliminary data.</text>
</comment>
<comment type="similarity">
    <text evidence="1">Belongs to the Iojap/RsfS family.</text>
</comment>
<dbReference type="GO" id="GO:0090071">
    <property type="term" value="P:negative regulation of ribosome biogenesis"/>
    <property type="evidence" value="ECO:0007669"/>
    <property type="project" value="TreeGrafter"/>
</dbReference>
<dbReference type="Gene3D" id="3.30.460.10">
    <property type="entry name" value="Beta Polymerase, domain 2"/>
    <property type="match status" value="1"/>
</dbReference>
<accession>A0AAE0FFY5</accession>
<protein>
    <submittedName>
        <fullName evidence="2">Uncharacterized protein</fullName>
    </submittedName>
</protein>